<dbReference type="GO" id="GO:0016579">
    <property type="term" value="P:protein deubiquitination"/>
    <property type="evidence" value="ECO:0007669"/>
    <property type="project" value="InterPro"/>
</dbReference>
<dbReference type="InterPro" id="IPR001394">
    <property type="entry name" value="Peptidase_C19_UCH"/>
</dbReference>
<dbReference type="AlphaFoldDB" id="A0A815Y967"/>
<dbReference type="CDD" id="cd02257">
    <property type="entry name" value="Peptidase_C19"/>
    <property type="match status" value="1"/>
</dbReference>
<reference evidence="4" key="1">
    <citation type="submission" date="2021-02" db="EMBL/GenBank/DDBJ databases">
        <authorList>
            <person name="Nowell W R."/>
        </authorList>
    </citation>
    <scope>NUCLEOTIDE SEQUENCE</scope>
</reference>
<evidence type="ECO:0000256" key="1">
    <source>
        <dbReference type="ARBA" id="ARBA00000707"/>
    </source>
</evidence>
<sequence>LKREVGKYAPQFSGYAQRDAHEFLIALLDGLQDQIMKTTAAASAFSIIEQLFNIQLISQMTCRACEVTGSGTESIKFLSLPLPDKSNDPITLSSLLDLFEKELDGQIYCDSCGQIARGRQKTRLDILPRSLLFNSNDIVSEEFFNNFLLTRKRRDLKLQLLLDLLHLC</sequence>
<protein>
    <recommendedName>
        <fullName evidence="2">ubiquitinyl hydrolase 1</fullName>
        <ecNumber evidence="2">3.4.19.12</ecNumber>
    </recommendedName>
</protein>
<feature type="domain" description="USP" evidence="3">
    <location>
        <begin position="1"/>
        <end position="168"/>
    </location>
</feature>
<comment type="caution">
    <text evidence="4">The sequence shown here is derived from an EMBL/GenBank/DDBJ whole genome shotgun (WGS) entry which is preliminary data.</text>
</comment>
<comment type="catalytic activity">
    <reaction evidence="1">
        <text>Thiol-dependent hydrolysis of ester, thioester, amide, peptide and isopeptide bonds formed by the C-terminal Gly of ubiquitin (a 76-residue protein attached to proteins as an intracellular targeting signal).</text>
        <dbReference type="EC" id="3.4.19.12"/>
    </reaction>
</comment>
<dbReference type="Gene3D" id="3.90.70.10">
    <property type="entry name" value="Cysteine proteinases"/>
    <property type="match status" value="1"/>
</dbReference>
<dbReference type="GO" id="GO:0004843">
    <property type="term" value="F:cysteine-type deubiquitinase activity"/>
    <property type="evidence" value="ECO:0007669"/>
    <property type="project" value="UniProtKB-EC"/>
</dbReference>
<dbReference type="EMBL" id="CAJNOQ010029297">
    <property type="protein sequence ID" value="CAF1567777.1"/>
    <property type="molecule type" value="Genomic_DNA"/>
</dbReference>
<dbReference type="PROSITE" id="PS50235">
    <property type="entry name" value="USP_3"/>
    <property type="match status" value="1"/>
</dbReference>
<dbReference type="Proteomes" id="UP000663829">
    <property type="component" value="Unassembled WGS sequence"/>
</dbReference>
<gene>
    <name evidence="4" type="ORF">GPM918_LOCUS40189</name>
    <name evidence="5" type="ORF">SRO942_LOCUS41115</name>
</gene>
<dbReference type="OrthoDB" id="289038at2759"/>
<dbReference type="InterPro" id="IPR038765">
    <property type="entry name" value="Papain-like_cys_pep_sf"/>
</dbReference>
<organism evidence="4 6">
    <name type="scientific">Didymodactylos carnosus</name>
    <dbReference type="NCBI Taxonomy" id="1234261"/>
    <lineage>
        <taxon>Eukaryota</taxon>
        <taxon>Metazoa</taxon>
        <taxon>Spiralia</taxon>
        <taxon>Gnathifera</taxon>
        <taxon>Rotifera</taxon>
        <taxon>Eurotatoria</taxon>
        <taxon>Bdelloidea</taxon>
        <taxon>Philodinida</taxon>
        <taxon>Philodinidae</taxon>
        <taxon>Didymodactylos</taxon>
    </lineage>
</organism>
<dbReference type="PANTHER" id="PTHR21646">
    <property type="entry name" value="UBIQUITIN CARBOXYL-TERMINAL HYDROLASE"/>
    <property type="match status" value="1"/>
</dbReference>
<evidence type="ECO:0000313" key="6">
    <source>
        <dbReference type="Proteomes" id="UP000663829"/>
    </source>
</evidence>
<dbReference type="Proteomes" id="UP000681722">
    <property type="component" value="Unassembled WGS sequence"/>
</dbReference>
<keyword evidence="6" id="KW-1185">Reference proteome</keyword>
<dbReference type="InterPro" id="IPR028889">
    <property type="entry name" value="USP"/>
</dbReference>
<dbReference type="EMBL" id="CAJOBC010095103">
    <property type="protein sequence ID" value="CAF4430277.1"/>
    <property type="molecule type" value="Genomic_DNA"/>
</dbReference>
<dbReference type="InterPro" id="IPR050185">
    <property type="entry name" value="Ub_carboxyl-term_hydrolase"/>
</dbReference>
<feature type="non-terminal residue" evidence="4">
    <location>
        <position position="1"/>
    </location>
</feature>
<evidence type="ECO:0000313" key="5">
    <source>
        <dbReference type="EMBL" id="CAF4430277.1"/>
    </source>
</evidence>
<dbReference type="Pfam" id="PF00443">
    <property type="entry name" value="UCH"/>
    <property type="match status" value="1"/>
</dbReference>
<dbReference type="SUPFAM" id="SSF54001">
    <property type="entry name" value="Cysteine proteinases"/>
    <property type="match status" value="1"/>
</dbReference>
<proteinExistence type="predicted"/>
<dbReference type="EC" id="3.4.19.12" evidence="2"/>
<evidence type="ECO:0000313" key="4">
    <source>
        <dbReference type="EMBL" id="CAF1567777.1"/>
    </source>
</evidence>
<evidence type="ECO:0000259" key="3">
    <source>
        <dbReference type="PROSITE" id="PS50235"/>
    </source>
</evidence>
<accession>A0A815Y967</accession>
<evidence type="ECO:0000256" key="2">
    <source>
        <dbReference type="ARBA" id="ARBA00012759"/>
    </source>
</evidence>
<name>A0A815Y967_9BILA</name>